<feature type="transmembrane region" description="Helical" evidence="8">
    <location>
        <begin position="206"/>
        <end position="226"/>
    </location>
</feature>
<feature type="transmembrane region" description="Helical" evidence="8">
    <location>
        <begin position="427"/>
        <end position="450"/>
    </location>
</feature>
<feature type="transmembrane region" description="Helical" evidence="8">
    <location>
        <begin position="232"/>
        <end position="251"/>
    </location>
</feature>
<name>A0ABU2WPE7_9ACTN</name>
<keyword evidence="4 8" id="KW-0812">Transmembrane</keyword>
<feature type="transmembrane region" description="Helical" evidence="8">
    <location>
        <begin position="176"/>
        <end position="194"/>
    </location>
</feature>
<gene>
    <name evidence="10" type="ORF">RM555_00750</name>
</gene>
<proteinExistence type="predicted"/>
<dbReference type="InterPro" id="IPR020846">
    <property type="entry name" value="MFS_dom"/>
</dbReference>
<evidence type="ECO:0000313" key="10">
    <source>
        <dbReference type="EMBL" id="MDT0527514.1"/>
    </source>
</evidence>
<dbReference type="Gene3D" id="1.20.1720.10">
    <property type="entry name" value="Multidrug resistance protein D"/>
    <property type="match status" value="1"/>
</dbReference>
<dbReference type="SUPFAM" id="SSF103473">
    <property type="entry name" value="MFS general substrate transporter"/>
    <property type="match status" value="1"/>
</dbReference>
<dbReference type="PANTHER" id="PTHR42718:SF46">
    <property type="entry name" value="BLR6921 PROTEIN"/>
    <property type="match status" value="1"/>
</dbReference>
<evidence type="ECO:0000256" key="5">
    <source>
        <dbReference type="ARBA" id="ARBA00022989"/>
    </source>
</evidence>
<reference evidence="10" key="1">
    <citation type="submission" date="2023-09" db="EMBL/GenBank/DDBJ databases">
        <title>30 novel species of actinomycetes from the DSMZ collection.</title>
        <authorList>
            <person name="Nouioui I."/>
        </authorList>
    </citation>
    <scope>NUCLEOTIDE SEQUENCE</scope>
    <source>
        <strain evidence="10">DSM 115977</strain>
    </source>
</reference>
<evidence type="ECO:0000259" key="9">
    <source>
        <dbReference type="PROSITE" id="PS50850"/>
    </source>
</evidence>
<dbReference type="InterPro" id="IPR011701">
    <property type="entry name" value="MFS"/>
</dbReference>
<feature type="transmembrane region" description="Helical" evidence="8">
    <location>
        <begin position="115"/>
        <end position="136"/>
    </location>
</feature>
<accession>A0ABU2WPE7</accession>
<feature type="region of interest" description="Disordered" evidence="7">
    <location>
        <begin position="467"/>
        <end position="486"/>
    </location>
</feature>
<keyword evidence="2" id="KW-0813">Transport</keyword>
<feature type="transmembrane region" description="Helical" evidence="8">
    <location>
        <begin position="148"/>
        <end position="170"/>
    </location>
</feature>
<dbReference type="RefSeq" id="WP_311409928.1">
    <property type="nucleotide sequence ID" value="NZ_JAVRFL010000001.1"/>
</dbReference>
<keyword evidence="6 8" id="KW-0472">Membrane</keyword>
<dbReference type="EMBL" id="JAVRFL010000001">
    <property type="protein sequence ID" value="MDT0527514.1"/>
    <property type="molecule type" value="Genomic_DNA"/>
</dbReference>
<keyword evidence="3" id="KW-1003">Cell membrane</keyword>
<feature type="transmembrane region" description="Helical" evidence="8">
    <location>
        <begin position="21"/>
        <end position="42"/>
    </location>
</feature>
<evidence type="ECO:0000256" key="1">
    <source>
        <dbReference type="ARBA" id="ARBA00004651"/>
    </source>
</evidence>
<dbReference type="PRINTS" id="PR01036">
    <property type="entry name" value="TCRTETB"/>
</dbReference>
<keyword evidence="5 8" id="KW-1133">Transmembrane helix</keyword>
<dbReference type="PANTHER" id="PTHR42718">
    <property type="entry name" value="MAJOR FACILITATOR SUPERFAMILY MULTIDRUG TRANSPORTER MFSC"/>
    <property type="match status" value="1"/>
</dbReference>
<dbReference type="InterPro" id="IPR036259">
    <property type="entry name" value="MFS_trans_sf"/>
</dbReference>
<dbReference type="Gene3D" id="1.20.1250.20">
    <property type="entry name" value="MFS general substrate transporter like domains"/>
    <property type="match status" value="1"/>
</dbReference>
<sequence>MTTAPAPQSSAPAVRTRWAPVVAVALAMLVATSEMSMAGVVLPSIGADLGADPAATTWVLLAYALPMAAIAIPAGRWADRADPRLILAVSMTGVGVTSVLAALAPALWVLLAVRLLQGVAGGLTLAVYLPVIAATVRADQRARAIGAVVTIMTVGGMAGTSFGGLVAGAVGWRAVFLLKLPLVAVALLLGLRALPRDGRGLPAPGLPLLREAVLLGGTVAAVLVAVDEIAARPVLAAGLGALSVGLGLTWARLPASRPVVALVRARRFGFTTLGLFLVCFNVAVTVFLLPYFVADVLHEGPEVAGMLLLVQIGAMTVTSPVAGWLADRVGALPTAATGAGLTAGATLLPVTLSADAGLVHLGWQVALIGVGFGLFNTPVIAAVMATAPAGSTGAAGGVGGTVRMIATTLAPAVAALCWTVAGGGLAGFRTALVVLTVIQAAGMLALLAAGPGKEGALPYMSEAVHRGGQPRAAADHEQHGLSQRQGRVRVRRLAVGAAAQPGPGQPRRDVARRDGRRRGQLVEPAGLGDDDPAQRRPVLGRGATGCRGRAAGDHVPAEPPRSGHGRRHAVTAGPPDQAQPGGPSRRHRAAGTRRPAGGVTLRRWIWRTCGHTRSTCRPS</sequence>
<feature type="region of interest" description="Disordered" evidence="7">
    <location>
        <begin position="495"/>
        <end position="599"/>
    </location>
</feature>
<comment type="subcellular location">
    <subcellularLocation>
        <location evidence="1">Cell membrane</location>
        <topology evidence="1">Multi-pass membrane protein</topology>
    </subcellularLocation>
</comment>
<feature type="domain" description="Major facilitator superfamily (MFS) profile" evidence="9">
    <location>
        <begin position="20"/>
        <end position="454"/>
    </location>
</feature>
<dbReference type="CDD" id="cd17321">
    <property type="entry name" value="MFS_MMR_MDR_like"/>
    <property type="match status" value="1"/>
</dbReference>
<evidence type="ECO:0000256" key="7">
    <source>
        <dbReference type="SAM" id="MobiDB-lite"/>
    </source>
</evidence>
<feature type="transmembrane region" description="Helical" evidence="8">
    <location>
        <begin position="85"/>
        <end position="109"/>
    </location>
</feature>
<evidence type="ECO:0000256" key="6">
    <source>
        <dbReference type="ARBA" id="ARBA00023136"/>
    </source>
</evidence>
<feature type="transmembrane region" description="Helical" evidence="8">
    <location>
        <begin position="272"/>
        <end position="293"/>
    </location>
</feature>
<feature type="transmembrane region" description="Helical" evidence="8">
    <location>
        <begin position="401"/>
        <end position="421"/>
    </location>
</feature>
<organism evidence="10 11">
    <name type="scientific">Micromonospora reichwaldensis</name>
    <dbReference type="NCBI Taxonomy" id="3075516"/>
    <lineage>
        <taxon>Bacteria</taxon>
        <taxon>Bacillati</taxon>
        <taxon>Actinomycetota</taxon>
        <taxon>Actinomycetes</taxon>
        <taxon>Micromonosporales</taxon>
        <taxon>Micromonosporaceae</taxon>
        <taxon>Micromonospora</taxon>
    </lineage>
</organism>
<feature type="transmembrane region" description="Helical" evidence="8">
    <location>
        <begin position="305"/>
        <end position="326"/>
    </location>
</feature>
<dbReference type="PROSITE" id="PS50850">
    <property type="entry name" value="MFS"/>
    <property type="match status" value="1"/>
</dbReference>
<evidence type="ECO:0000256" key="2">
    <source>
        <dbReference type="ARBA" id="ARBA00022448"/>
    </source>
</evidence>
<evidence type="ECO:0000256" key="3">
    <source>
        <dbReference type="ARBA" id="ARBA00022475"/>
    </source>
</evidence>
<feature type="transmembrane region" description="Helical" evidence="8">
    <location>
        <begin position="54"/>
        <end position="73"/>
    </location>
</feature>
<dbReference type="Proteomes" id="UP001180973">
    <property type="component" value="Unassembled WGS sequence"/>
</dbReference>
<evidence type="ECO:0000313" key="11">
    <source>
        <dbReference type="Proteomes" id="UP001180973"/>
    </source>
</evidence>
<feature type="compositionally biased region" description="Low complexity" evidence="7">
    <location>
        <begin position="540"/>
        <end position="549"/>
    </location>
</feature>
<comment type="caution">
    <text evidence="10">The sequence shown here is derived from an EMBL/GenBank/DDBJ whole genome shotgun (WGS) entry which is preliminary data.</text>
</comment>
<evidence type="ECO:0000256" key="8">
    <source>
        <dbReference type="SAM" id="Phobius"/>
    </source>
</evidence>
<evidence type="ECO:0000256" key="4">
    <source>
        <dbReference type="ARBA" id="ARBA00022692"/>
    </source>
</evidence>
<dbReference type="Pfam" id="PF07690">
    <property type="entry name" value="MFS_1"/>
    <property type="match status" value="1"/>
</dbReference>
<keyword evidence="11" id="KW-1185">Reference proteome</keyword>
<protein>
    <submittedName>
        <fullName evidence="10">MFS transporter</fullName>
    </submittedName>
</protein>
<feature type="compositionally biased region" description="Low complexity" evidence="7">
    <location>
        <begin position="572"/>
        <end position="583"/>
    </location>
</feature>
<feature type="transmembrane region" description="Helical" evidence="8">
    <location>
        <begin position="365"/>
        <end position="389"/>
    </location>
</feature>